<reference evidence="9 10" key="1">
    <citation type="submission" date="2019-07" db="EMBL/GenBank/DDBJ databases">
        <title>Ln-dependent methylotrophs.</title>
        <authorList>
            <person name="Tani A."/>
        </authorList>
    </citation>
    <scope>NUCLEOTIDE SEQUENCE [LARGE SCALE GENOMIC DNA]</scope>
    <source>
        <strain evidence="9 10">SM12</strain>
    </source>
</reference>
<dbReference type="GO" id="GO:0005198">
    <property type="term" value="F:structural molecule activity"/>
    <property type="evidence" value="ECO:0007669"/>
    <property type="project" value="InterPro"/>
</dbReference>
<dbReference type="NCBIfam" id="TIGR02492">
    <property type="entry name" value="flgK_ends"/>
    <property type="match status" value="1"/>
</dbReference>
<dbReference type="PANTHER" id="PTHR30033">
    <property type="entry name" value="FLAGELLAR HOOK-ASSOCIATED PROTEIN 1"/>
    <property type="match status" value="1"/>
</dbReference>
<name>A0A549TIE9_9HYPH</name>
<keyword evidence="9" id="KW-0969">Cilium</keyword>
<dbReference type="GO" id="GO:0005576">
    <property type="term" value="C:extracellular region"/>
    <property type="evidence" value="ECO:0007669"/>
    <property type="project" value="UniProtKB-SubCell"/>
</dbReference>
<dbReference type="EMBL" id="VJMG01000003">
    <property type="protein sequence ID" value="TRL43019.1"/>
    <property type="molecule type" value="Genomic_DNA"/>
</dbReference>
<dbReference type="GO" id="GO:0009424">
    <property type="term" value="C:bacterial-type flagellum hook"/>
    <property type="evidence" value="ECO:0007669"/>
    <property type="project" value="InterPro"/>
</dbReference>
<evidence type="ECO:0000259" key="7">
    <source>
        <dbReference type="Pfam" id="PF06429"/>
    </source>
</evidence>
<proteinExistence type="inferred from homology"/>
<dbReference type="AlphaFoldDB" id="A0A549TIE9"/>
<gene>
    <name evidence="9" type="primary">flgK</name>
    <name evidence="9" type="ORF">FNA46_00985</name>
</gene>
<comment type="caution">
    <text evidence="9">The sequence shown here is derived from an EMBL/GenBank/DDBJ whole genome shotgun (WGS) entry which is preliminary data.</text>
</comment>
<evidence type="ECO:0000313" key="10">
    <source>
        <dbReference type="Proteomes" id="UP000316801"/>
    </source>
</evidence>
<feature type="domain" description="Flagellar basal-body/hook protein C-terminal" evidence="7">
    <location>
        <begin position="440"/>
        <end position="480"/>
    </location>
</feature>
<dbReference type="InterPro" id="IPR053927">
    <property type="entry name" value="FlgK_helical"/>
</dbReference>
<sequence>MSLSTALSTAQSIFNNTGSQTAVTSTNISNVQNPDYIRRTAVLVTAGNGALVASTERAQNATLFRQTITSTSQASGQETLLSGLKELRSLLGNNDYDSSPSARLSKLVSNLDAYAAKPNEGTLASTVVSSAQDVADTLNNASAEVQGVRARADAQIKTQVDKLNTLLSKFESANNEVMRATISGSDGNNALDTRDGLLKQISDIVGISTVTRANNDVAIYTSDGTTLFETIPRTVSFSATATYTATVTGNSIYVDGVAMQAGTGADTDAQGSLQALLQIRDDVAPKFQAQLDEIARGVIVSFAETGPGGTLPAKAGLFTNGVDDSVATSATIVPGLAASISVNAAAKAKPQTVRDGGMNGAAYLVNTTAATGFSTLLDGYSQALQTKQSFDPATGIEGSFDVISFASDSAGWLENLRSTATAADETKSAAKSRAVEAHSSESGVSLDEELSLLLDIEQSYKAATKLVSTIDEMMKALLDMAR</sequence>
<dbReference type="RefSeq" id="WP_142880466.1">
    <property type="nucleotide sequence ID" value="NZ_VJMG01000003.1"/>
</dbReference>
<evidence type="ECO:0000256" key="3">
    <source>
        <dbReference type="ARBA" id="ARBA00009677"/>
    </source>
</evidence>
<keyword evidence="9" id="KW-0966">Cell projection</keyword>
<feature type="domain" description="Flagellar hook-associated protein FlgK helical" evidence="8">
    <location>
        <begin position="88"/>
        <end position="302"/>
    </location>
</feature>
<dbReference type="GO" id="GO:0044780">
    <property type="term" value="P:bacterial-type flagellum assembly"/>
    <property type="evidence" value="ECO:0007669"/>
    <property type="project" value="InterPro"/>
</dbReference>
<keyword evidence="6" id="KW-0975">Bacterial flagellum</keyword>
<dbReference type="InterPro" id="IPR002371">
    <property type="entry name" value="FlgK"/>
</dbReference>
<evidence type="ECO:0000256" key="1">
    <source>
        <dbReference type="ARBA" id="ARBA00004365"/>
    </source>
</evidence>
<dbReference type="Pfam" id="PF22638">
    <property type="entry name" value="FlgK_D1"/>
    <property type="match status" value="1"/>
</dbReference>
<dbReference type="SUPFAM" id="SSF64518">
    <property type="entry name" value="Phase 1 flagellin"/>
    <property type="match status" value="1"/>
</dbReference>
<evidence type="ECO:0000256" key="5">
    <source>
        <dbReference type="ARBA" id="ARBA00022525"/>
    </source>
</evidence>
<dbReference type="PANTHER" id="PTHR30033:SF1">
    <property type="entry name" value="FLAGELLAR HOOK-ASSOCIATED PROTEIN 1"/>
    <property type="match status" value="1"/>
</dbReference>
<organism evidence="9 10">
    <name type="scientific">Rhizobium straminoryzae</name>
    <dbReference type="NCBI Taxonomy" id="1387186"/>
    <lineage>
        <taxon>Bacteria</taxon>
        <taxon>Pseudomonadati</taxon>
        <taxon>Pseudomonadota</taxon>
        <taxon>Alphaproteobacteria</taxon>
        <taxon>Hyphomicrobiales</taxon>
        <taxon>Rhizobiaceae</taxon>
        <taxon>Rhizobium/Agrobacterium group</taxon>
        <taxon>Rhizobium</taxon>
    </lineage>
</organism>
<evidence type="ECO:0000256" key="6">
    <source>
        <dbReference type="ARBA" id="ARBA00023143"/>
    </source>
</evidence>
<evidence type="ECO:0000259" key="8">
    <source>
        <dbReference type="Pfam" id="PF22638"/>
    </source>
</evidence>
<protein>
    <recommendedName>
        <fullName evidence="4">Flagellar hook-associated protein 1</fullName>
    </recommendedName>
</protein>
<evidence type="ECO:0000256" key="4">
    <source>
        <dbReference type="ARBA" id="ARBA00016244"/>
    </source>
</evidence>
<accession>A0A549TIE9</accession>
<evidence type="ECO:0000256" key="2">
    <source>
        <dbReference type="ARBA" id="ARBA00004613"/>
    </source>
</evidence>
<evidence type="ECO:0000313" key="9">
    <source>
        <dbReference type="EMBL" id="TRL43019.1"/>
    </source>
</evidence>
<dbReference type="InterPro" id="IPR010930">
    <property type="entry name" value="Flg_bb/hook_C_dom"/>
</dbReference>
<keyword evidence="10" id="KW-1185">Reference proteome</keyword>
<dbReference type="Pfam" id="PF06429">
    <property type="entry name" value="Flg_bbr_C"/>
    <property type="match status" value="1"/>
</dbReference>
<comment type="subcellular location">
    <subcellularLocation>
        <location evidence="1">Bacterial flagellum</location>
    </subcellularLocation>
    <subcellularLocation>
        <location evidence="2">Secreted</location>
    </subcellularLocation>
</comment>
<dbReference type="Proteomes" id="UP000316801">
    <property type="component" value="Unassembled WGS sequence"/>
</dbReference>
<keyword evidence="5" id="KW-0964">Secreted</keyword>
<comment type="similarity">
    <text evidence="3">Belongs to the flagella basal body rod proteins family.</text>
</comment>
<keyword evidence="9" id="KW-0282">Flagellum</keyword>